<dbReference type="SUPFAM" id="SSF58104">
    <property type="entry name" value="Methyl-accepting chemotaxis protein (MCP) signaling domain"/>
    <property type="match status" value="1"/>
</dbReference>
<dbReference type="InterPro" id="IPR003660">
    <property type="entry name" value="HAMP_dom"/>
</dbReference>
<feature type="domain" description="Methyl-accepting transducer" evidence="9">
    <location>
        <begin position="431"/>
        <end position="667"/>
    </location>
</feature>
<evidence type="ECO:0000259" key="10">
    <source>
        <dbReference type="PROSITE" id="PS50885"/>
    </source>
</evidence>
<evidence type="ECO:0000256" key="4">
    <source>
        <dbReference type="ARBA" id="ARBA00023136"/>
    </source>
</evidence>
<dbReference type="Proteomes" id="UP000675920">
    <property type="component" value="Unplaced"/>
</dbReference>
<evidence type="ECO:0000256" key="7">
    <source>
        <dbReference type="PROSITE-ProRule" id="PRU00284"/>
    </source>
</evidence>
<accession>A0A8B6XCR6</accession>
<comment type="similarity">
    <text evidence="6">Belongs to the methyl-accepting chemotaxis (MCP) protein family.</text>
</comment>
<dbReference type="Pfam" id="PF00015">
    <property type="entry name" value="MCPsignal"/>
    <property type="match status" value="1"/>
</dbReference>
<dbReference type="SMART" id="SM00283">
    <property type="entry name" value="MA"/>
    <property type="match status" value="1"/>
</dbReference>
<evidence type="ECO:0000256" key="2">
    <source>
        <dbReference type="ARBA" id="ARBA00022692"/>
    </source>
</evidence>
<sequence length="704" mass="74981">MAFRFPELRLPAGLAGRLARPEAAPGSLGGTDGLPGTRGGADTRWMIGALAAAAVVGTATLAYDFSVANRLSRQIDVVGSLLMHTQRMARVANDAVSGSQVAYDIFRDAHGTVQRSLAELRNSTSGDALASYEKLAKLWEPSDVAATRLAEAESLIGLQASVHDATLNAERDLLNLVDRQVAKARSHGPGARDYLPSFQLAIASTEVSRTIGMLMRGDFAEIDADPASIGKLDGQLNAMSDAIDALDRSGDDPDTKATVARLRTIVTGFRTSLSGLMSPEQDKRIQEVHQMAVHIEASSEAVKDALLELRSAYLSEDSSRKVDFLIILVSGALVVGLGIALGKTFIDDSQRRAVEAESRREQAERQEQEMKRVNDQNQAAILRLMNELQEVADGDLTVQATVSEDITGAIADSVNYTVEELRNLVGRINNAAEQVANASSQAAQRSQALLTASESQSREIRETGESVLLMAQQIQEVSSSAAESAEVARQSLKAAADGRLAVQNAISGMNEIREQIQETSKRIKRLGESSQEIGEIVELITDITEQTNVLALNAAIQAASAGEAGRGFSVVAEEVQRLAERSGEAAKQIAALIRTIQTDTQDAVAAMEKSTAGVVEGARLSDDAGRSLEGIGEVSRTLAELIERISTTTSEQAGSAGSVARSIERILAVTEQTSLGTEQTARSIRELAALAKELKNSVARFRVA</sequence>
<protein>
    <submittedName>
        <fullName evidence="12">Methyl-accepting chemotaxis protein</fullName>
    </submittedName>
</protein>
<dbReference type="PANTHER" id="PTHR32089:SF119">
    <property type="entry name" value="METHYL-ACCEPTING CHEMOTAXIS PROTEIN CTPL"/>
    <property type="match status" value="1"/>
</dbReference>
<dbReference type="PROSITE" id="PS50885">
    <property type="entry name" value="HAMP"/>
    <property type="match status" value="1"/>
</dbReference>
<dbReference type="GO" id="GO:0016020">
    <property type="term" value="C:membrane"/>
    <property type="evidence" value="ECO:0007669"/>
    <property type="project" value="UniProtKB-SubCell"/>
</dbReference>
<reference evidence="12" key="2">
    <citation type="journal article" date="2010" name="Environ. Microbiol.">
        <title>Sensing of environmental signals: classification of chemoreceptors according to the size of their ligand binding regions.</title>
        <authorList>
            <person name="Lacal J."/>
            <person name="Garcia-Fontana C."/>
            <person name="Munoz-Martinez F."/>
            <person name="Ramos J.L."/>
            <person name="Krell T."/>
        </authorList>
    </citation>
    <scope>NUCLEOTIDE SEQUENCE</scope>
</reference>
<evidence type="ECO:0000256" key="3">
    <source>
        <dbReference type="ARBA" id="ARBA00022989"/>
    </source>
</evidence>
<keyword evidence="11" id="KW-1185">Reference proteome</keyword>
<evidence type="ECO:0000256" key="5">
    <source>
        <dbReference type="ARBA" id="ARBA00023224"/>
    </source>
</evidence>
<feature type="coiled-coil region" evidence="8">
    <location>
        <begin position="346"/>
        <end position="383"/>
    </location>
</feature>
<proteinExistence type="inferred from homology"/>
<dbReference type="PANTHER" id="PTHR32089">
    <property type="entry name" value="METHYL-ACCEPTING CHEMOTAXIS PROTEIN MCPB"/>
    <property type="match status" value="1"/>
</dbReference>
<name>A0A8B6XCR6_9BURK</name>
<evidence type="ECO:0000259" key="9">
    <source>
        <dbReference type="PROSITE" id="PS50111"/>
    </source>
</evidence>
<dbReference type="GO" id="GO:0006935">
    <property type="term" value="P:chemotaxis"/>
    <property type="evidence" value="ECO:0007669"/>
    <property type="project" value="UniProtKB-ARBA"/>
</dbReference>
<evidence type="ECO:0000256" key="6">
    <source>
        <dbReference type="ARBA" id="ARBA00029447"/>
    </source>
</evidence>
<reference evidence="12" key="1">
    <citation type="journal article" date="2008" name="Trends Biochem. Sci.">
        <title>Bacterial chemoreceptors: high-performance signaling in networked arrays.</title>
        <authorList>
            <person name="Hazelbauer G.L."/>
            <person name="Falke J.J."/>
            <person name="Parkinson J.S."/>
        </authorList>
    </citation>
    <scope>NUCLEOTIDE SEQUENCE</scope>
</reference>
<reference evidence="12" key="3">
    <citation type="submission" date="2025-08" db="UniProtKB">
        <authorList>
            <consortium name="RefSeq"/>
        </authorList>
    </citation>
    <scope>IDENTIFICATION</scope>
</reference>
<evidence type="ECO:0000313" key="11">
    <source>
        <dbReference type="Proteomes" id="UP000675920"/>
    </source>
</evidence>
<dbReference type="PROSITE" id="PS50111">
    <property type="entry name" value="CHEMOTAXIS_TRANSDUC_2"/>
    <property type="match status" value="1"/>
</dbReference>
<evidence type="ECO:0000313" key="12">
    <source>
        <dbReference type="RefSeq" id="WP_156924466.1"/>
    </source>
</evidence>
<keyword evidence="8" id="KW-0175">Coiled coil</keyword>
<keyword evidence="2" id="KW-0812">Transmembrane</keyword>
<keyword evidence="5 7" id="KW-0807">Transducer</keyword>
<evidence type="ECO:0000256" key="1">
    <source>
        <dbReference type="ARBA" id="ARBA00004141"/>
    </source>
</evidence>
<dbReference type="Gene3D" id="1.10.287.950">
    <property type="entry name" value="Methyl-accepting chemotaxis protein"/>
    <property type="match status" value="1"/>
</dbReference>
<organism evidence="11 12">
    <name type="scientific">Derxia gummosa DSM 723</name>
    <dbReference type="NCBI Taxonomy" id="1121388"/>
    <lineage>
        <taxon>Bacteria</taxon>
        <taxon>Pseudomonadati</taxon>
        <taxon>Pseudomonadota</taxon>
        <taxon>Betaproteobacteria</taxon>
        <taxon>Burkholderiales</taxon>
        <taxon>Alcaligenaceae</taxon>
        <taxon>Derxia</taxon>
    </lineage>
</organism>
<dbReference type="OrthoDB" id="9177152at2"/>
<dbReference type="GO" id="GO:0007165">
    <property type="term" value="P:signal transduction"/>
    <property type="evidence" value="ECO:0007669"/>
    <property type="project" value="UniProtKB-KW"/>
</dbReference>
<comment type="subcellular location">
    <subcellularLocation>
        <location evidence="1">Membrane</location>
        <topology evidence="1">Multi-pass membrane protein</topology>
    </subcellularLocation>
</comment>
<dbReference type="AlphaFoldDB" id="A0A8B6XCR6"/>
<keyword evidence="4" id="KW-0472">Membrane</keyword>
<feature type="domain" description="HAMP" evidence="10">
    <location>
        <begin position="378"/>
        <end position="426"/>
    </location>
</feature>
<dbReference type="FunFam" id="1.10.287.950:FF:000001">
    <property type="entry name" value="Methyl-accepting chemotaxis sensory transducer"/>
    <property type="match status" value="1"/>
</dbReference>
<dbReference type="InterPro" id="IPR004089">
    <property type="entry name" value="MCPsignal_dom"/>
</dbReference>
<dbReference type="CDD" id="cd11386">
    <property type="entry name" value="MCP_signal"/>
    <property type="match status" value="1"/>
</dbReference>
<keyword evidence="3" id="KW-1133">Transmembrane helix</keyword>
<evidence type="ECO:0000256" key="8">
    <source>
        <dbReference type="SAM" id="Coils"/>
    </source>
</evidence>
<dbReference type="RefSeq" id="WP_156924466.1">
    <property type="nucleotide sequence ID" value="NZ_AXWS01000015.1"/>
</dbReference>